<evidence type="ECO:0000256" key="7">
    <source>
        <dbReference type="ARBA" id="ARBA00023242"/>
    </source>
</evidence>
<evidence type="ECO:0000259" key="9">
    <source>
        <dbReference type="PROSITE" id="PS51916"/>
    </source>
</evidence>
<dbReference type="Pfam" id="PF13919">
    <property type="entry name" value="ASXH"/>
    <property type="match status" value="1"/>
</dbReference>
<keyword evidence="4" id="KW-0862">Zinc</keyword>
<feature type="region of interest" description="Disordered" evidence="8">
    <location>
        <begin position="1"/>
        <end position="158"/>
    </location>
</feature>
<feature type="compositionally biased region" description="Polar residues" evidence="8">
    <location>
        <begin position="64"/>
        <end position="75"/>
    </location>
</feature>
<gene>
    <name evidence="10" type="ORF">EJ05DRAFT_105309</name>
</gene>
<keyword evidence="6" id="KW-0804">Transcription</keyword>
<feature type="compositionally biased region" description="Polar residues" evidence="8">
    <location>
        <begin position="1"/>
        <end position="24"/>
    </location>
</feature>
<proteinExistence type="predicted"/>
<dbReference type="PROSITE" id="PS51916">
    <property type="entry name" value="DEUBAD"/>
    <property type="match status" value="1"/>
</dbReference>
<evidence type="ECO:0000256" key="1">
    <source>
        <dbReference type="ARBA" id="ARBA00004123"/>
    </source>
</evidence>
<keyword evidence="3" id="KW-0863">Zinc-finger</keyword>
<organism evidence="10 11">
    <name type="scientific">Pseudovirgaria hyperparasitica</name>
    <dbReference type="NCBI Taxonomy" id="470096"/>
    <lineage>
        <taxon>Eukaryota</taxon>
        <taxon>Fungi</taxon>
        <taxon>Dikarya</taxon>
        <taxon>Ascomycota</taxon>
        <taxon>Pezizomycotina</taxon>
        <taxon>Dothideomycetes</taxon>
        <taxon>Dothideomycetes incertae sedis</taxon>
        <taxon>Acrospermales</taxon>
        <taxon>Acrospermaceae</taxon>
        <taxon>Pseudovirgaria</taxon>
    </lineage>
</organism>
<reference evidence="10" key="1">
    <citation type="journal article" date="2020" name="Stud. Mycol.">
        <title>101 Dothideomycetes genomes: a test case for predicting lifestyles and emergence of pathogens.</title>
        <authorList>
            <person name="Haridas S."/>
            <person name="Albert R."/>
            <person name="Binder M."/>
            <person name="Bloem J."/>
            <person name="Labutti K."/>
            <person name="Salamov A."/>
            <person name="Andreopoulos B."/>
            <person name="Baker S."/>
            <person name="Barry K."/>
            <person name="Bills G."/>
            <person name="Bluhm B."/>
            <person name="Cannon C."/>
            <person name="Castanera R."/>
            <person name="Culley D."/>
            <person name="Daum C."/>
            <person name="Ezra D."/>
            <person name="Gonzalez J."/>
            <person name="Henrissat B."/>
            <person name="Kuo A."/>
            <person name="Liang C."/>
            <person name="Lipzen A."/>
            <person name="Lutzoni F."/>
            <person name="Magnuson J."/>
            <person name="Mondo S."/>
            <person name="Nolan M."/>
            <person name="Ohm R."/>
            <person name="Pangilinan J."/>
            <person name="Park H.-J."/>
            <person name="Ramirez L."/>
            <person name="Alfaro M."/>
            <person name="Sun H."/>
            <person name="Tritt A."/>
            <person name="Yoshinaga Y."/>
            <person name="Zwiers L.-H."/>
            <person name="Turgeon B."/>
            <person name="Goodwin S."/>
            <person name="Spatafora J."/>
            <person name="Crous P."/>
            <person name="Grigoriev I."/>
        </authorList>
    </citation>
    <scope>NUCLEOTIDE SEQUENCE</scope>
    <source>
        <strain evidence="10">CBS 121739</strain>
    </source>
</reference>
<comment type="subcellular location">
    <subcellularLocation>
        <location evidence="1">Nucleus</location>
    </subcellularLocation>
</comment>
<evidence type="ECO:0000256" key="8">
    <source>
        <dbReference type="SAM" id="MobiDB-lite"/>
    </source>
</evidence>
<accession>A0A6A6W1V4</accession>
<evidence type="ECO:0000256" key="4">
    <source>
        <dbReference type="ARBA" id="ARBA00022833"/>
    </source>
</evidence>
<dbReference type="GeneID" id="54480027"/>
<evidence type="ECO:0000256" key="6">
    <source>
        <dbReference type="ARBA" id="ARBA00023163"/>
    </source>
</evidence>
<evidence type="ECO:0000313" key="11">
    <source>
        <dbReference type="Proteomes" id="UP000799437"/>
    </source>
</evidence>
<feature type="domain" description="DEUBAD" evidence="9">
    <location>
        <begin position="160"/>
        <end position="276"/>
    </location>
</feature>
<protein>
    <recommendedName>
        <fullName evidence="9">DEUBAD domain-containing protein</fullName>
    </recommendedName>
</protein>
<dbReference type="OrthoDB" id="2289918at2759"/>
<dbReference type="InterPro" id="IPR028020">
    <property type="entry name" value="ASX_DEUBAD_dom"/>
</dbReference>
<evidence type="ECO:0000256" key="2">
    <source>
        <dbReference type="ARBA" id="ARBA00022723"/>
    </source>
</evidence>
<keyword evidence="2" id="KW-0479">Metal-binding</keyword>
<keyword evidence="5" id="KW-0805">Transcription regulation</keyword>
<evidence type="ECO:0000256" key="3">
    <source>
        <dbReference type="ARBA" id="ARBA00022771"/>
    </source>
</evidence>
<name>A0A6A6W1V4_9PEZI</name>
<feature type="compositionally biased region" description="Basic and acidic residues" evidence="8">
    <location>
        <begin position="26"/>
        <end position="55"/>
    </location>
</feature>
<dbReference type="AlphaFoldDB" id="A0A6A6W1V4"/>
<dbReference type="Proteomes" id="UP000799437">
    <property type="component" value="Unassembled WGS sequence"/>
</dbReference>
<dbReference type="GO" id="GO:0008270">
    <property type="term" value="F:zinc ion binding"/>
    <property type="evidence" value="ECO:0007669"/>
    <property type="project" value="UniProtKB-KW"/>
</dbReference>
<dbReference type="InterPro" id="IPR044867">
    <property type="entry name" value="DEUBAD_dom"/>
</dbReference>
<feature type="compositionally biased region" description="Basic and acidic residues" evidence="8">
    <location>
        <begin position="76"/>
        <end position="87"/>
    </location>
</feature>
<keyword evidence="7" id="KW-0539">Nucleus</keyword>
<keyword evidence="11" id="KW-1185">Reference proteome</keyword>
<dbReference type="GO" id="GO:0005634">
    <property type="term" value="C:nucleus"/>
    <property type="evidence" value="ECO:0007669"/>
    <property type="project" value="UniProtKB-SubCell"/>
</dbReference>
<dbReference type="EMBL" id="ML996577">
    <property type="protein sequence ID" value="KAF2755557.1"/>
    <property type="molecule type" value="Genomic_DNA"/>
</dbReference>
<dbReference type="RefSeq" id="XP_033598008.1">
    <property type="nucleotide sequence ID" value="XM_033738973.1"/>
</dbReference>
<sequence length="281" mass="31600">MDSSPLSSARSDISTPSSGRSVQSLEHVDPIKSHQDDNHTEHQTTTDAAEDHTTAEDSVPPVAVSTSTDTAPSDSYNDHIPKDHDDASLDPVSNALPDEVQQSPIRPKRKRKSPVRYEEPLEQGSPPKKAKNTPSRTQSRRLPRGAKEPNYSPDFVTTSPKSVLVNLDLDMLFSDERTWASLSREAQERLFKILPNGPPADSFPADEPLPNLPKQLLRQSQAFRTDLRLFQEDLGAGRLDPQWRREAAEAMEERASGRFDVWKYEEREEYWGQKMKGTNDS</sequence>
<evidence type="ECO:0000313" key="10">
    <source>
        <dbReference type="EMBL" id="KAF2755557.1"/>
    </source>
</evidence>
<evidence type="ECO:0000256" key="5">
    <source>
        <dbReference type="ARBA" id="ARBA00023015"/>
    </source>
</evidence>